<dbReference type="GeneID" id="2943302"/>
<evidence type="ECO:0000313" key="4">
    <source>
        <dbReference type="Proteomes" id="UP000217264"/>
    </source>
</evidence>
<sequence>MLSTLLSIIFSILYISCVVHLELCFTKYLIYRSHNPCSELQCINMFYIIGKTNSILMLLDFTFIIISNLLASIYSKINP</sequence>
<evidence type="ECO:0000313" key="2">
    <source>
        <dbReference type="EMBL" id="AAS79674.1"/>
    </source>
</evidence>
<feature type="transmembrane region" description="Helical" evidence="1">
    <location>
        <begin position="55"/>
        <end position="74"/>
    </location>
</feature>
<organism evidence="2 4">
    <name type="scientific">Strawberry pallidosis-associated virus</name>
    <dbReference type="NCBI Taxonomy" id="227507"/>
    <lineage>
        <taxon>Viruses</taxon>
        <taxon>Riboviria</taxon>
        <taxon>Orthornavirae</taxon>
        <taxon>Kitrinoviricota</taxon>
        <taxon>Alsuviricetes</taxon>
        <taxon>Martellivirales</taxon>
        <taxon>Closteroviridae</taxon>
        <taxon>Crinivirus</taxon>
        <taxon>Crinivirus palidofragariae</taxon>
    </lineage>
</organism>
<protein>
    <submittedName>
        <fullName evidence="2">ORF 2</fullName>
    </submittedName>
    <submittedName>
        <fullName evidence="3">p9</fullName>
    </submittedName>
</protein>
<accession>Q6JGW3</accession>
<dbReference type="KEGG" id="vg:2943302"/>
<dbReference type="RefSeq" id="YP_025083.1">
    <property type="nucleotide sequence ID" value="NC_005895.2"/>
</dbReference>
<evidence type="ECO:0000256" key="1">
    <source>
        <dbReference type="SAM" id="Phobius"/>
    </source>
</evidence>
<keyword evidence="1" id="KW-0472">Membrane</keyword>
<reference evidence="3" key="4">
    <citation type="submission" date="2019-11" db="EMBL/GenBank/DDBJ databases">
        <authorList>
            <person name="Ding X."/>
            <person name="Chen D."/>
            <person name="Wu Z."/>
        </authorList>
    </citation>
    <scope>NUCLEOTIDE SEQUENCE</scope>
    <source>
        <strain evidence="3">FJ</strain>
    </source>
</reference>
<keyword evidence="4" id="KW-1185">Reference proteome</keyword>
<reference evidence="2 4" key="2">
    <citation type="journal article" date="2005" name="Arch. Virol.">
        <title>Nucleotide sequence, genome organization and phylogenetic analysis of Strawberry pallidosis associated virus, a new member of the genus Crinivirus.</title>
        <authorList>
            <person name="Tzanetakis I.E."/>
            <person name="Reed J."/>
            <person name="Martin R.R."/>
        </authorList>
    </citation>
    <scope>NUCLEOTIDE SEQUENCE [LARGE SCALE GENOMIC DNA]</scope>
    <source>
        <strain evidence="2">M1</strain>
    </source>
</reference>
<feature type="transmembrane region" description="Helical" evidence="1">
    <location>
        <begin position="6"/>
        <end position="25"/>
    </location>
</feature>
<dbReference type="EMBL" id="MN747001">
    <property type="protein sequence ID" value="QNN88886.1"/>
    <property type="molecule type" value="Genomic_RNA"/>
</dbReference>
<keyword evidence="1" id="KW-0812">Transmembrane</keyword>
<proteinExistence type="predicted"/>
<dbReference type="Proteomes" id="UP000217264">
    <property type="component" value="Genome"/>
</dbReference>
<name>Q6JGW3_9CLOS</name>
<reference evidence="2" key="3">
    <citation type="submission" date="2009-09" db="EMBL/GenBank/DDBJ databases">
        <authorList>
            <person name="Tzanetakis I.E."/>
        </authorList>
    </citation>
    <scope>NUCLEOTIDE SEQUENCE</scope>
    <source>
        <strain evidence="2">M1</strain>
    </source>
</reference>
<evidence type="ECO:0000313" key="3">
    <source>
        <dbReference type="EMBL" id="QNN88886.1"/>
    </source>
</evidence>
<reference evidence="4" key="1">
    <citation type="journal article" date="2004" name="Plant Dis.">
        <title>Identification and detection of a virus associated with strawberry pallidosis disease.</title>
        <authorList>
            <person name="Tzanetakis I.E."/>
            <person name="Halgren A.B."/>
            <person name="Keller K.E."/>
            <person name="Hokanson S.C."/>
            <person name="Maas J.L."/>
            <person name="McCarthy P.L."/>
            <person name="Martin R.R."/>
        </authorList>
    </citation>
    <scope>NUCLEOTIDE SEQUENCE [LARGE SCALE GENOMIC DNA]</scope>
</reference>
<keyword evidence="1" id="KW-1133">Transmembrane helix</keyword>
<dbReference type="EMBL" id="AY488137">
    <property type="protein sequence ID" value="AAS79674.1"/>
    <property type="molecule type" value="Genomic_RNA"/>
</dbReference>